<feature type="compositionally biased region" description="Polar residues" evidence="3">
    <location>
        <begin position="70"/>
        <end position="87"/>
    </location>
</feature>
<evidence type="ECO:0000256" key="3">
    <source>
        <dbReference type="SAM" id="MobiDB-lite"/>
    </source>
</evidence>
<evidence type="ECO:0000256" key="1">
    <source>
        <dbReference type="ARBA" id="ARBA00004123"/>
    </source>
</evidence>
<dbReference type="CDD" id="cd00067">
    <property type="entry name" value="GAL4"/>
    <property type="match status" value="1"/>
</dbReference>
<dbReference type="SUPFAM" id="SSF57701">
    <property type="entry name" value="Zn2/Cys6 DNA-binding domain"/>
    <property type="match status" value="1"/>
</dbReference>
<dbReference type="GO" id="GO:0000981">
    <property type="term" value="F:DNA-binding transcription factor activity, RNA polymerase II-specific"/>
    <property type="evidence" value="ECO:0007669"/>
    <property type="project" value="InterPro"/>
</dbReference>
<keyword evidence="2" id="KW-0539">Nucleus</keyword>
<dbReference type="PANTHER" id="PTHR37534:SF48">
    <property type="entry name" value="FINGER DOMAIN PROTEIN, PUTATIVE-RELATED"/>
    <property type="match status" value="1"/>
</dbReference>
<accession>A0A2V1E489</accession>
<dbReference type="Proteomes" id="UP000244855">
    <property type="component" value="Unassembled WGS sequence"/>
</dbReference>
<dbReference type="PANTHER" id="PTHR37534">
    <property type="entry name" value="TRANSCRIPTIONAL ACTIVATOR PROTEIN UGA3"/>
    <property type="match status" value="1"/>
</dbReference>
<evidence type="ECO:0000313" key="5">
    <source>
        <dbReference type="EMBL" id="PVI05383.1"/>
    </source>
</evidence>
<dbReference type="GO" id="GO:0045944">
    <property type="term" value="P:positive regulation of transcription by RNA polymerase II"/>
    <property type="evidence" value="ECO:0007669"/>
    <property type="project" value="TreeGrafter"/>
</dbReference>
<evidence type="ECO:0000259" key="4">
    <source>
        <dbReference type="PROSITE" id="PS50048"/>
    </source>
</evidence>
<name>A0A2V1E489_9PLEO</name>
<gene>
    <name evidence="5" type="ORF">DM02DRAFT_516773</name>
</gene>
<proteinExistence type="predicted"/>
<dbReference type="InterPro" id="IPR001138">
    <property type="entry name" value="Zn2Cys6_DnaBD"/>
</dbReference>
<dbReference type="Pfam" id="PF00172">
    <property type="entry name" value="Zn_clus"/>
    <property type="match status" value="1"/>
</dbReference>
<dbReference type="AlphaFoldDB" id="A0A2V1E489"/>
<organism evidence="5 6">
    <name type="scientific">Periconia macrospinosa</name>
    <dbReference type="NCBI Taxonomy" id="97972"/>
    <lineage>
        <taxon>Eukaryota</taxon>
        <taxon>Fungi</taxon>
        <taxon>Dikarya</taxon>
        <taxon>Ascomycota</taxon>
        <taxon>Pezizomycotina</taxon>
        <taxon>Dothideomycetes</taxon>
        <taxon>Pleosporomycetidae</taxon>
        <taxon>Pleosporales</taxon>
        <taxon>Massarineae</taxon>
        <taxon>Periconiaceae</taxon>
        <taxon>Periconia</taxon>
    </lineage>
</organism>
<dbReference type="PROSITE" id="PS50048">
    <property type="entry name" value="ZN2_CY6_FUNGAL_2"/>
    <property type="match status" value="1"/>
</dbReference>
<feature type="domain" description="Zn(2)-C6 fungal-type" evidence="4">
    <location>
        <begin position="15"/>
        <end position="43"/>
    </location>
</feature>
<evidence type="ECO:0000313" key="6">
    <source>
        <dbReference type="Proteomes" id="UP000244855"/>
    </source>
</evidence>
<comment type="subcellular location">
    <subcellularLocation>
        <location evidence="1">Nucleus</location>
    </subcellularLocation>
</comment>
<sequence>MSQRAGHGANKASRQCWECVKRRLVCDFTLPHCRKCTKNGKECPGYGEQKPVQWVQVGKVTSRRRRKESPSTAQLNAKIRTQSSSPGAASLADDSAENSEYIRKLADEFDNVIFKYRLDANVQKVFSNTSRRAIEKALAGRKRGRIINSPGAAVDPLDRLALALKVMDMEKLPAYELRSETSEVVESIEYFNMRILPQIKTADELVPNPHLTIFPVAALHLLPPEIHHTVVCLSLAHYTFSLPPAESRVMAATSTTKILHHRGAALREISHRLTTQKPTDTTMVSVCMLMCCELQQTGIVKWRQHADGLMRLVQMQGGLMNVYYTGLHLRPTITIFVYVVIFANCCTPASDQMLLNPFMNEHIVNIETMYNEIFPYCLTPPDLFKEIVRIHYLRHEASLALQTGKDTTDILASAHEILARICEFSAKDWAQPGPNYDDWLTIGEVYRSAVAVYCIMAFQALDIFPKSAEMDAELSVYADSLLVRLEVAVKVPRLQKYLAFGLLVAGVEAGYRSEAVRAWIERALLDLSIKAGAYCPLRMSTTLRKYWDRGEIGWEACFTTAEGFMF</sequence>
<dbReference type="SMART" id="SM00066">
    <property type="entry name" value="GAL4"/>
    <property type="match status" value="1"/>
</dbReference>
<keyword evidence="6" id="KW-1185">Reference proteome</keyword>
<reference evidence="5 6" key="1">
    <citation type="journal article" date="2018" name="Sci. Rep.">
        <title>Comparative genomics provides insights into the lifestyle and reveals functional heterogeneity of dark septate endophytic fungi.</title>
        <authorList>
            <person name="Knapp D.G."/>
            <person name="Nemeth J.B."/>
            <person name="Barry K."/>
            <person name="Hainaut M."/>
            <person name="Henrissat B."/>
            <person name="Johnson J."/>
            <person name="Kuo A."/>
            <person name="Lim J.H.P."/>
            <person name="Lipzen A."/>
            <person name="Nolan M."/>
            <person name="Ohm R.A."/>
            <person name="Tamas L."/>
            <person name="Grigoriev I.V."/>
            <person name="Spatafora J.W."/>
            <person name="Nagy L.G."/>
            <person name="Kovacs G.M."/>
        </authorList>
    </citation>
    <scope>NUCLEOTIDE SEQUENCE [LARGE SCALE GENOMIC DNA]</scope>
    <source>
        <strain evidence="5 6">DSE2036</strain>
    </source>
</reference>
<dbReference type="GO" id="GO:0000976">
    <property type="term" value="F:transcription cis-regulatory region binding"/>
    <property type="evidence" value="ECO:0007669"/>
    <property type="project" value="TreeGrafter"/>
</dbReference>
<feature type="region of interest" description="Disordered" evidence="3">
    <location>
        <begin position="58"/>
        <end position="93"/>
    </location>
</feature>
<dbReference type="GO" id="GO:0008270">
    <property type="term" value="F:zinc ion binding"/>
    <property type="evidence" value="ECO:0007669"/>
    <property type="project" value="InterPro"/>
</dbReference>
<evidence type="ECO:0000256" key="2">
    <source>
        <dbReference type="ARBA" id="ARBA00023242"/>
    </source>
</evidence>
<dbReference type="InterPro" id="IPR036864">
    <property type="entry name" value="Zn2-C6_fun-type_DNA-bd_sf"/>
</dbReference>
<dbReference type="InterPro" id="IPR021858">
    <property type="entry name" value="Fun_TF"/>
</dbReference>
<dbReference type="GO" id="GO:0005634">
    <property type="term" value="C:nucleus"/>
    <property type="evidence" value="ECO:0007669"/>
    <property type="project" value="UniProtKB-SubCell"/>
</dbReference>
<dbReference type="EMBL" id="KZ805314">
    <property type="protein sequence ID" value="PVI05383.1"/>
    <property type="molecule type" value="Genomic_DNA"/>
</dbReference>
<dbReference type="OrthoDB" id="5386330at2759"/>
<dbReference type="Pfam" id="PF11951">
    <property type="entry name" value="Fungal_trans_2"/>
    <property type="match status" value="1"/>
</dbReference>
<protein>
    <recommendedName>
        <fullName evidence="4">Zn(2)-C6 fungal-type domain-containing protein</fullName>
    </recommendedName>
</protein>